<sequence length="154" mass="18183">MPKFDAARGMKFLTYAAPAIRNAMMDMVRDAFATFEQRMVTEDKDGICYQRVSLDDVLPGEEQLRRIEAIADPYAMQPQSIIEEQESRRELYDGLKRLTQREQTYLLYRYGFTDGEEHPLIGTAIYFHLTKSRAKKTEEQAMDNLWLELPWWFI</sequence>
<dbReference type="Gene3D" id="1.10.10.10">
    <property type="entry name" value="Winged helix-like DNA-binding domain superfamily/Winged helix DNA-binding domain"/>
    <property type="match status" value="1"/>
</dbReference>
<name>A0A173VFE2_9FIRM</name>
<dbReference type="Gene3D" id="1.10.1740.10">
    <property type="match status" value="1"/>
</dbReference>
<dbReference type="InterPro" id="IPR013325">
    <property type="entry name" value="RNA_pol_sigma_r2"/>
</dbReference>
<proteinExistence type="predicted"/>
<dbReference type="InterPro" id="IPR050239">
    <property type="entry name" value="Sigma-70_RNA_pol_init_factors"/>
</dbReference>
<dbReference type="EMBL" id="CYXN01000060">
    <property type="protein sequence ID" value="CUN25774.1"/>
    <property type="molecule type" value="Genomic_DNA"/>
</dbReference>
<dbReference type="InterPro" id="IPR013324">
    <property type="entry name" value="RNA_pol_sigma_r3/r4-like"/>
</dbReference>
<dbReference type="AlphaFoldDB" id="A0A173VFE2"/>
<dbReference type="SUPFAM" id="SSF88946">
    <property type="entry name" value="Sigma2 domain of RNA polymerase sigma factors"/>
    <property type="match status" value="1"/>
</dbReference>
<reference evidence="1 2" key="1">
    <citation type="submission" date="2015-09" db="EMBL/GenBank/DDBJ databases">
        <authorList>
            <consortium name="Pathogen Informatics"/>
        </authorList>
    </citation>
    <scope>NUCLEOTIDE SEQUENCE [LARGE SCALE GENOMIC DNA]</scope>
    <source>
        <strain evidence="1 2">2789STDY5834970</strain>
    </source>
</reference>
<dbReference type="PANTHER" id="PTHR30603:SF47">
    <property type="entry name" value="RNA POLYMERASE SIGMA FACTOR SIGD, CHLOROPLASTIC"/>
    <property type="match status" value="1"/>
</dbReference>
<accession>A0A173VFE2</accession>
<dbReference type="PANTHER" id="PTHR30603">
    <property type="entry name" value="RNA POLYMERASE SIGMA FACTOR RPO"/>
    <property type="match status" value="1"/>
</dbReference>
<dbReference type="GO" id="GO:0003700">
    <property type="term" value="F:DNA-binding transcription factor activity"/>
    <property type="evidence" value="ECO:0007669"/>
    <property type="project" value="InterPro"/>
</dbReference>
<dbReference type="InterPro" id="IPR036388">
    <property type="entry name" value="WH-like_DNA-bd_sf"/>
</dbReference>
<dbReference type="Proteomes" id="UP000095649">
    <property type="component" value="Unassembled WGS sequence"/>
</dbReference>
<protein>
    <submittedName>
        <fullName evidence="1">RNA polymerase sigma factor rpoD2</fullName>
    </submittedName>
</protein>
<dbReference type="GO" id="GO:0006352">
    <property type="term" value="P:DNA-templated transcription initiation"/>
    <property type="evidence" value="ECO:0007669"/>
    <property type="project" value="InterPro"/>
</dbReference>
<evidence type="ECO:0000313" key="2">
    <source>
        <dbReference type="Proteomes" id="UP000095649"/>
    </source>
</evidence>
<gene>
    <name evidence="1" type="primary">rpoD2</name>
    <name evidence="1" type="ORF">ERS852582_02851</name>
</gene>
<evidence type="ECO:0000313" key="1">
    <source>
        <dbReference type="EMBL" id="CUN25774.1"/>
    </source>
</evidence>
<organism evidence="1 2">
    <name type="scientific">Faecalibacterium prausnitzii</name>
    <dbReference type="NCBI Taxonomy" id="853"/>
    <lineage>
        <taxon>Bacteria</taxon>
        <taxon>Bacillati</taxon>
        <taxon>Bacillota</taxon>
        <taxon>Clostridia</taxon>
        <taxon>Eubacteriales</taxon>
        <taxon>Oscillospiraceae</taxon>
        <taxon>Faecalibacterium</taxon>
    </lineage>
</organism>
<dbReference type="SUPFAM" id="SSF88659">
    <property type="entry name" value="Sigma3 and sigma4 domains of RNA polymerase sigma factors"/>
    <property type="match status" value="1"/>
</dbReference>